<reference evidence="8 9" key="1">
    <citation type="submission" date="2020-09" db="EMBL/GenBank/DDBJ databases">
        <title>Roseomonas.</title>
        <authorList>
            <person name="Zhu W."/>
        </authorList>
    </citation>
    <scope>NUCLEOTIDE SEQUENCE [LARGE SCALE GENOMIC DNA]</scope>
    <source>
        <strain evidence="8 9">573</strain>
    </source>
</reference>
<evidence type="ECO:0000256" key="4">
    <source>
        <dbReference type="ARBA" id="ARBA00022989"/>
    </source>
</evidence>
<keyword evidence="3 6" id="KW-0812">Transmembrane</keyword>
<evidence type="ECO:0000256" key="2">
    <source>
        <dbReference type="ARBA" id="ARBA00022475"/>
    </source>
</evidence>
<comment type="similarity">
    <text evidence="6">Belongs to the TVP38/TMEM64 family.</text>
</comment>
<dbReference type="Pfam" id="PF09335">
    <property type="entry name" value="VTT_dom"/>
    <property type="match status" value="1"/>
</dbReference>
<evidence type="ECO:0000256" key="5">
    <source>
        <dbReference type="ARBA" id="ARBA00023136"/>
    </source>
</evidence>
<feature type="transmembrane region" description="Helical" evidence="6">
    <location>
        <begin position="56"/>
        <end position="78"/>
    </location>
</feature>
<evidence type="ECO:0000256" key="6">
    <source>
        <dbReference type="RuleBase" id="RU366058"/>
    </source>
</evidence>
<keyword evidence="2 6" id="KW-1003">Cell membrane</keyword>
<dbReference type="RefSeq" id="WP_207415743.1">
    <property type="nucleotide sequence ID" value="NZ_CP061178.1"/>
</dbReference>
<evidence type="ECO:0000259" key="7">
    <source>
        <dbReference type="Pfam" id="PF09335"/>
    </source>
</evidence>
<protein>
    <recommendedName>
        <fullName evidence="6">TVP38/TMEM64 family membrane protein</fullName>
    </recommendedName>
</protein>
<comment type="subcellular location">
    <subcellularLocation>
        <location evidence="1 6">Cell membrane</location>
        <topology evidence="1 6">Multi-pass membrane protein</topology>
    </subcellularLocation>
</comment>
<evidence type="ECO:0000256" key="3">
    <source>
        <dbReference type="ARBA" id="ARBA00022692"/>
    </source>
</evidence>
<dbReference type="Proteomes" id="UP001518989">
    <property type="component" value="Unassembled WGS sequence"/>
</dbReference>
<dbReference type="PANTHER" id="PTHR12677:SF59">
    <property type="entry name" value="GOLGI APPARATUS MEMBRANE PROTEIN TVP38-RELATED"/>
    <property type="match status" value="1"/>
</dbReference>
<comment type="caution">
    <text evidence="8">The sequence shown here is derived from an EMBL/GenBank/DDBJ whole genome shotgun (WGS) entry which is preliminary data.</text>
</comment>
<evidence type="ECO:0000256" key="1">
    <source>
        <dbReference type="ARBA" id="ARBA00004651"/>
    </source>
</evidence>
<sequence length="243" mass="25272">MTVRAPPGGTARHWGRVWPLLLVLLGLGAAYAAGLHRVLSFEALGARQEQLRALVAAHPLLAPLAYVAAYAAAAALSLPGAVVITLAGGLLFGTWLGGASAVLGATAGAILLFLAARHSLGDWLAGRAGPLLGRIRPGLERDGFSYLLALRLIPLFPFWLVNLAPALVRMPLPTFAGATLLGIIPGTFVFASVGAGVGAVLAEGRQPDLSVILRPAVLLPLLGLALLSLLPVAWRRWKDRKHG</sequence>
<dbReference type="InterPro" id="IPR032816">
    <property type="entry name" value="VTT_dom"/>
</dbReference>
<evidence type="ECO:0000313" key="8">
    <source>
        <dbReference type="EMBL" id="MBO1078315.1"/>
    </source>
</evidence>
<evidence type="ECO:0000313" key="9">
    <source>
        <dbReference type="Proteomes" id="UP001518989"/>
    </source>
</evidence>
<organism evidence="8 9">
    <name type="scientific">Roseomonas haemaphysalidis</name>
    <dbReference type="NCBI Taxonomy" id="2768162"/>
    <lineage>
        <taxon>Bacteria</taxon>
        <taxon>Pseudomonadati</taxon>
        <taxon>Pseudomonadota</taxon>
        <taxon>Alphaproteobacteria</taxon>
        <taxon>Acetobacterales</taxon>
        <taxon>Roseomonadaceae</taxon>
        <taxon>Roseomonas</taxon>
    </lineage>
</organism>
<dbReference type="EMBL" id="JACTNG010000002">
    <property type="protein sequence ID" value="MBO1078315.1"/>
    <property type="molecule type" value="Genomic_DNA"/>
</dbReference>
<dbReference type="InterPro" id="IPR015414">
    <property type="entry name" value="TMEM64"/>
</dbReference>
<proteinExistence type="inferred from homology"/>
<feature type="transmembrane region" description="Helical" evidence="6">
    <location>
        <begin position="180"/>
        <end position="200"/>
    </location>
</feature>
<feature type="transmembrane region" description="Helical" evidence="6">
    <location>
        <begin position="144"/>
        <end position="168"/>
    </location>
</feature>
<feature type="transmembrane region" description="Helical" evidence="6">
    <location>
        <begin position="90"/>
        <end position="116"/>
    </location>
</feature>
<keyword evidence="5 6" id="KW-0472">Membrane</keyword>
<accession>A0ABS3KLI8</accession>
<feature type="transmembrane region" description="Helical" evidence="6">
    <location>
        <begin position="212"/>
        <end position="234"/>
    </location>
</feature>
<dbReference type="PANTHER" id="PTHR12677">
    <property type="entry name" value="GOLGI APPARATUS MEMBRANE PROTEIN TVP38-RELATED"/>
    <property type="match status" value="1"/>
</dbReference>
<gene>
    <name evidence="8" type="ORF">IAI61_04685</name>
</gene>
<keyword evidence="4 6" id="KW-1133">Transmembrane helix</keyword>
<feature type="domain" description="VTT" evidence="7">
    <location>
        <begin position="82"/>
        <end position="195"/>
    </location>
</feature>
<keyword evidence="9" id="KW-1185">Reference proteome</keyword>
<name>A0ABS3KLI8_9PROT</name>